<name>A0A0H2MCN9_9PROT</name>
<keyword evidence="1" id="KW-0805">Transcription regulation</keyword>
<dbReference type="SMART" id="SM00344">
    <property type="entry name" value="HTH_ASNC"/>
    <property type="match status" value="1"/>
</dbReference>
<proteinExistence type="predicted"/>
<evidence type="ECO:0000256" key="2">
    <source>
        <dbReference type="ARBA" id="ARBA00023125"/>
    </source>
</evidence>
<dbReference type="InterPro" id="IPR036388">
    <property type="entry name" value="WH-like_DNA-bd_sf"/>
</dbReference>
<dbReference type="Pfam" id="PF01037">
    <property type="entry name" value="AsnC_trans_reg"/>
    <property type="match status" value="1"/>
</dbReference>
<dbReference type="InterPro" id="IPR011991">
    <property type="entry name" value="ArsR-like_HTH"/>
</dbReference>
<dbReference type="GO" id="GO:0006355">
    <property type="term" value="P:regulation of DNA-templated transcription"/>
    <property type="evidence" value="ECO:0007669"/>
    <property type="project" value="UniProtKB-ARBA"/>
</dbReference>
<dbReference type="PROSITE" id="PS50956">
    <property type="entry name" value="HTH_ASNC_2"/>
    <property type="match status" value="1"/>
</dbReference>
<keyword evidence="2" id="KW-0238">DNA-binding</keyword>
<gene>
    <name evidence="6" type="ORF">WH96_14575</name>
</gene>
<dbReference type="GO" id="GO:0043565">
    <property type="term" value="F:sequence-specific DNA binding"/>
    <property type="evidence" value="ECO:0007669"/>
    <property type="project" value="InterPro"/>
</dbReference>
<evidence type="ECO:0000256" key="3">
    <source>
        <dbReference type="ARBA" id="ARBA00023159"/>
    </source>
</evidence>
<dbReference type="CDD" id="cd00090">
    <property type="entry name" value="HTH_ARSR"/>
    <property type="match status" value="1"/>
</dbReference>
<dbReference type="RefSeq" id="WP_047764930.1">
    <property type="nucleotide sequence ID" value="NZ_LAQL01000009.1"/>
</dbReference>
<keyword evidence="7" id="KW-1185">Reference proteome</keyword>
<sequence length="168" mass="18994">MFAAGLRLDDRDIAILKILQTEGRITKAALAERVNLSPTPCWGRLQRLEKAGVIESYEARLSVKVFAPLSFVFMEAELDSHQTEDFDRFEKAVQDYPEIQECWAVGGGLDYILKIVVRDVDGYQRFVDHLLAAKVGLKRYFTYVVTKPVKQTNALPIDLLVQEQSSSA</sequence>
<accession>A0A0H2MCN9</accession>
<keyword evidence="4" id="KW-0804">Transcription</keyword>
<dbReference type="InterPro" id="IPR000485">
    <property type="entry name" value="AsnC-type_HTH_dom"/>
</dbReference>
<dbReference type="GO" id="GO:0005829">
    <property type="term" value="C:cytosol"/>
    <property type="evidence" value="ECO:0007669"/>
    <property type="project" value="TreeGrafter"/>
</dbReference>
<feature type="domain" description="HTH asnC-type" evidence="5">
    <location>
        <begin position="8"/>
        <end position="69"/>
    </location>
</feature>
<dbReference type="PRINTS" id="PR00033">
    <property type="entry name" value="HTHASNC"/>
</dbReference>
<dbReference type="SUPFAM" id="SSF54909">
    <property type="entry name" value="Dimeric alpha+beta barrel"/>
    <property type="match status" value="1"/>
</dbReference>
<dbReference type="OrthoDB" id="9813313at2"/>
<dbReference type="InterPro" id="IPR036390">
    <property type="entry name" value="WH_DNA-bd_sf"/>
</dbReference>
<dbReference type="PANTHER" id="PTHR30154:SF0">
    <property type="entry name" value="LEUCINE-RESPONSIVE REGULATORY PROTEIN"/>
    <property type="match status" value="1"/>
</dbReference>
<dbReference type="SUPFAM" id="SSF46785">
    <property type="entry name" value="Winged helix' DNA-binding domain"/>
    <property type="match status" value="1"/>
</dbReference>
<keyword evidence="3" id="KW-0010">Activator</keyword>
<dbReference type="Proteomes" id="UP000035444">
    <property type="component" value="Unassembled WGS sequence"/>
</dbReference>
<dbReference type="PANTHER" id="PTHR30154">
    <property type="entry name" value="LEUCINE-RESPONSIVE REGULATORY PROTEIN"/>
    <property type="match status" value="1"/>
</dbReference>
<dbReference type="EMBL" id="LAQL01000009">
    <property type="protein sequence ID" value="KLN59941.1"/>
    <property type="molecule type" value="Genomic_DNA"/>
</dbReference>
<evidence type="ECO:0000259" key="5">
    <source>
        <dbReference type="PROSITE" id="PS50956"/>
    </source>
</evidence>
<protein>
    <submittedName>
        <fullName evidence="6">AsnC family transcriptional regulator</fullName>
    </submittedName>
</protein>
<evidence type="ECO:0000256" key="1">
    <source>
        <dbReference type="ARBA" id="ARBA00023015"/>
    </source>
</evidence>
<dbReference type="InterPro" id="IPR019885">
    <property type="entry name" value="Tscrpt_reg_HTH_AsnC-type_CS"/>
</dbReference>
<dbReference type="STRING" id="1489064.WH96_14575"/>
<dbReference type="Pfam" id="PF13412">
    <property type="entry name" value="HTH_24"/>
    <property type="match status" value="1"/>
</dbReference>
<dbReference type="GO" id="GO:0043200">
    <property type="term" value="P:response to amino acid"/>
    <property type="evidence" value="ECO:0007669"/>
    <property type="project" value="TreeGrafter"/>
</dbReference>
<organism evidence="6 7">
    <name type="scientific">Kiloniella spongiae</name>
    <dbReference type="NCBI Taxonomy" id="1489064"/>
    <lineage>
        <taxon>Bacteria</taxon>
        <taxon>Pseudomonadati</taxon>
        <taxon>Pseudomonadota</taxon>
        <taxon>Alphaproteobacteria</taxon>
        <taxon>Rhodospirillales</taxon>
        <taxon>Kiloniellaceae</taxon>
        <taxon>Kiloniella</taxon>
    </lineage>
</organism>
<dbReference type="InterPro" id="IPR019887">
    <property type="entry name" value="Tscrpt_reg_AsnC/Lrp_C"/>
</dbReference>
<dbReference type="PATRIC" id="fig|1489064.4.peg.4260"/>
<evidence type="ECO:0000313" key="7">
    <source>
        <dbReference type="Proteomes" id="UP000035444"/>
    </source>
</evidence>
<dbReference type="PROSITE" id="PS00519">
    <property type="entry name" value="HTH_ASNC_1"/>
    <property type="match status" value="1"/>
</dbReference>
<evidence type="ECO:0000256" key="4">
    <source>
        <dbReference type="ARBA" id="ARBA00023163"/>
    </source>
</evidence>
<comment type="caution">
    <text evidence="6">The sequence shown here is derived from an EMBL/GenBank/DDBJ whole genome shotgun (WGS) entry which is preliminary data.</text>
</comment>
<dbReference type="Gene3D" id="3.30.70.920">
    <property type="match status" value="1"/>
</dbReference>
<evidence type="ECO:0000313" key="6">
    <source>
        <dbReference type="EMBL" id="KLN59941.1"/>
    </source>
</evidence>
<dbReference type="AlphaFoldDB" id="A0A0H2MCN9"/>
<dbReference type="Gene3D" id="1.10.10.10">
    <property type="entry name" value="Winged helix-like DNA-binding domain superfamily/Winged helix DNA-binding domain"/>
    <property type="match status" value="1"/>
</dbReference>
<dbReference type="InterPro" id="IPR019888">
    <property type="entry name" value="Tscrpt_reg_AsnC-like"/>
</dbReference>
<dbReference type="InterPro" id="IPR011008">
    <property type="entry name" value="Dimeric_a/b-barrel"/>
</dbReference>
<reference evidence="6 7" key="1">
    <citation type="submission" date="2015-03" db="EMBL/GenBank/DDBJ databases">
        <title>Genome Sequence of Kiloniella spongiae MEBiC09566, isolated from a marine sponge.</title>
        <authorList>
            <person name="Shao Z."/>
            <person name="Wang L."/>
            <person name="Li X."/>
        </authorList>
    </citation>
    <scope>NUCLEOTIDE SEQUENCE [LARGE SCALE GENOMIC DNA]</scope>
    <source>
        <strain evidence="6 7">MEBiC09566</strain>
    </source>
</reference>